<gene>
    <name evidence="2" type="ORF">HRI_003166600</name>
</gene>
<dbReference type="InterPro" id="IPR045018">
    <property type="entry name" value="Azg-like"/>
</dbReference>
<dbReference type="GO" id="GO:0005345">
    <property type="term" value="F:purine nucleobase transmembrane transporter activity"/>
    <property type="evidence" value="ECO:0007669"/>
    <property type="project" value="TreeGrafter"/>
</dbReference>
<dbReference type="EMBL" id="BSYR01000026">
    <property type="protein sequence ID" value="GMI94973.1"/>
    <property type="molecule type" value="Genomic_DNA"/>
</dbReference>
<dbReference type="PANTHER" id="PTHR43337:SF19">
    <property type="entry name" value="ADENINE_GUANINE PERMEASE AZG1"/>
    <property type="match status" value="1"/>
</dbReference>
<dbReference type="PANTHER" id="PTHR43337">
    <property type="entry name" value="XANTHINE/URACIL PERMEASE C887.17-RELATED"/>
    <property type="match status" value="1"/>
</dbReference>
<reference evidence="2" key="1">
    <citation type="submission" date="2023-05" db="EMBL/GenBank/DDBJ databases">
        <title>Genome and transcriptome analyses reveal genes involved in the formation of fine ridges on petal epidermal cells in Hibiscus trionum.</title>
        <authorList>
            <person name="Koshimizu S."/>
            <person name="Masuda S."/>
            <person name="Ishii T."/>
            <person name="Shirasu K."/>
            <person name="Hoshino A."/>
            <person name="Arita M."/>
        </authorList>
    </citation>
    <scope>NUCLEOTIDE SEQUENCE</scope>
    <source>
        <strain evidence="2">Hamamatsu line</strain>
    </source>
</reference>
<name>A0A9W7IIT1_HIBTR</name>
<proteinExistence type="predicted"/>
<dbReference type="Proteomes" id="UP001165190">
    <property type="component" value="Unassembled WGS sequence"/>
</dbReference>
<comment type="caution">
    <text evidence="2">The sequence shown here is derived from an EMBL/GenBank/DDBJ whole genome shotgun (WGS) entry which is preliminary data.</text>
</comment>
<keyword evidence="1" id="KW-0813">Transport</keyword>
<keyword evidence="3" id="KW-1185">Reference proteome</keyword>
<accession>A0A9W7IIT1</accession>
<evidence type="ECO:0000313" key="2">
    <source>
        <dbReference type="EMBL" id="GMI94973.1"/>
    </source>
</evidence>
<dbReference type="OrthoDB" id="1920886at2759"/>
<dbReference type="AlphaFoldDB" id="A0A9W7IIT1"/>
<dbReference type="GO" id="GO:0015854">
    <property type="term" value="P:guanine transport"/>
    <property type="evidence" value="ECO:0007669"/>
    <property type="project" value="TreeGrafter"/>
</dbReference>
<evidence type="ECO:0000256" key="1">
    <source>
        <dbReference type="ARBA" id="ARBA00022448"/>
    </source>
</evidence>
<organism evidence="2 3">
    <name type="scientific">Hibiscus trionum</name>
    <name type="common">Flower of an hour</name>
    <dbReference type="NCBI Taxonomy" id="183268"/>
    <lineage>
        <taxon>Eukaryota</taxon>
        <taxon>Viridiplantae</taxon>
        <taxon>Streptophyta</taxon>
        <taxon>Embryophyta</taxon>
        <taxon>Tracheophyta</taxon>
        <taxon>Spermatophyta</taxon>
        <taxon>Magnoliopsida</taxon>
        <taxon>eudicotyledons</taxon>
        <taxon>Gunneridae</taxon>
        <taxon>Pentapetalae</taxon>
        <taxon>rosids</taxon>
        <taxon>malvids</taxon>
        <taxon>Malvales</taxon>
        <taxon>Malvaceae</taxon>
        <taxon>Malvoideae</taxon>
        <taxon>Hibiscus</taxon>
    </lineage>
</organism>
<sequence>MAMEPQLPPQKFLTWLNSAVANSRAEKHFKLAEQNSTFTTELRAGTITSLTMACIFTVNASILADSGGPCSVSDCVPLCFDPSIPLFNFAAMCRIKHLHLQIVAAKGLHLCSNLLG</sequence>
<dbReference type="GO" id="GO:0005886">
    <property type="term" value="C:plasma membrane"/>
    <property type="evidence" value="ECO:0007669"/>
    <property type="project" value="TreeGrafter"/>
</dbReference>
<dbReference type="GO" id="GO:0015853">
    <property type="term" value="P:adenine transport"/>
    <property type="evidence" value="ECO:0007669"/>
    <property type="project" value="TreeGrafter"/>
</dbReference>
<protein>
    <submittedName>
        <fullName evidence="2">Uncharacterized protein</fullName>
    </submittedName>
</protein>
<evidence type="ECO:0000313" key="3">
    <source>
        <dbReference type="Proteomes" id="UP001165190"/>
    </source>
</evidence>